<feature type="domain" description="CCHC-type" evidence="3">
    <location>
        <begin position="285"/>
        <end position="300"/>
    </location>
</feature>
<dbReference type="EMBL" id="CAJNIZ010042827">
    <property type="protein sequence ID" value="CAE7639596.1"/>
    <property type="molecule type" value="Genomic_DNA"/>
</dbReference>
<dbReference type="SMART" id="SM00343">
    <property type="entry name" value="ZnF_C2HC"/>
    <property type="match status" value="1"/>
</dbReference>
<gene>
    <name evidence="4" type="primary">GIP</name>
    <name evidence="4" type="ORF">SPIL2461_LOCUS16919</name>
</gene>
<dbReference type="Gene3D" id="4.10.60.10">
    <property type="entry name" value="Zinc finger, CCHC-type"/>
    <property type="match status" value="1"/>
</dbReference>
<keyword evidence="1" id="KW-0479">Metal-binding</keyword>
<dbReference type="InterPro" id="IPR001878">
    <property type="entry name" value="Znf_CCHC"/>
</dbReference>
<dbReference type="OrthoDB" id="781829at2759"/>
<reference evidence="4" key="1">
    <citation type="submission" date="2021-02" db="EMBL/GenBank/DDBJ databases">
        <authorList>
            <person name="Dougan E. K."/>
            <person name="Rhodes N."/>
            <person name="Thang M."/>
            <person name="Chan C."/>
        </authorList>
    </citation>
    <scope>NUCLEOTIDE SEQUENCE</scope>
</reference>
<evidence type="ECO:0000256" key="2">
    <source>
        <dbReference type="SAM" id="MobiDB-lite"/>
    </source>
</evidence>
<feature type="region of interest" description="Disordered" evidence="2">
    <location>
        <begin position="300"/>
        <end position="323"/>
    </location>
</feature>
<evidence type="ECO:0000256" key="1">
    <source>
        <dbReference type="PROSITE-ProRule" id="PRU00047"/>
    </source>
</evidence>
<feature type="compositionally biased region" description="Basic and acidic residues" evidence="2">
    <location>
        <begin position="1"/>
        <end position="13"/>
    </location>
</feature>
<dbReference type="InterPro" id="IPR036875">
    <property type="entry name" value="Znf_CCHC_sf"/>
</dbReference>
<dbReference type="InterPro" id="IPR021109">
    <property type="entry name" value="Peptidase_aspartic_dom_sf"/>
</dbReference>
<protein>
    <submittedName>
        <fullName evidence="4">GIP protein</fullName>
    </submittedName>
</protein>
<name>A0A812VSF3_SYMPI</name>
<dbReference type="SUPFAM" id="SSF57756">
    <property type="entry name" value="Retrovirus zinc finger-like domains"/>
    <property type="match status" value="1"/>
</dbReference>
<evidence type="ECO:0000259" key="3">
    <source>
        <dbReference type="PROSITE" id="PS50158"/>
    </source>
</evidence>
<feature type="region of interest" description="Disordered" evidence="2">
    <location>
        <begin position="502"/>
        <end position="531"/>
    </location>
</feature>
<feature type="compositionally biased region" description="Low complexity" evidence="2">
    <location>
        <begin position="313"/>
        <end position="323"/>
    </location>
</feature>
<dbReference type="GO" id="GO:0008270">
    <property type="term" value="F:zinc ion binding"/>
    <property type="evidence" value="ECO:0007669"/>
    <property type="project" value="UniProtKB-KW"/>
</dbReference>
<dbReference type="PROSITE" id="PS50158">
    <property type="entry name" value="ZF_CCHC"/>
    <property type="match status" value="1"/>
</dbReference>
<dbReference type="Proteomes" id="UP000649617">
    <property type="component" value="Unassembled WGS sequence"/>
</dbReference>
<feature type="compositionally biased region" description="Basic and acidic residues" evidence="2">
    <location>
        <begin position="300"/>
        <end position="312"/>
    </location>
</feature>
<dbReference type="Gene3D" id="2.40.70.10">
    <property type="entry name" value="Acid Proteases"/>
    <property type="match status" value="1"/>
</dbReference>
<sequence length="579" mass="63242">MSGDDKGLKRFNGEEEDAGKQLKKWRAWARAKMATMKDLNAKQQGPWLYTLLDGKALEAVEHLSLEDLTKEGGGETVWKLLQERFPEKESSDQMGEALGEVFGLCAKENESMQQWATRVQEVFLKCKRKAEVEFPAVAQGWIALNCSGLSEEQKAIVKAKTQGKLELTEVAAAMRSCFPTYRASAKAKKPVSTVLLTEQEDDVAEDDAENEAFADVEAFLADHNATLVNDLEPIDEEEAAEALAVSWKERRQEITKMKQSRQFGAAASARKSFRVEIEELKRRTKCRRCGRVGHWARECRTPFNPKNRDNSHGAHGSSSSSTATADVNYAQVIDGSEDEFSFVGATEALEVKDSVETLSAGLVSSPGFGVVDSGCGRTLIGQETLSQLTEMLAAKTRHAPKEYAAQSSFRFGNGATENSDRAVRIPVGIGGKMGIIDAAIIYGQAPLLLGRPTLEKLKVVLDFAGKSMRFLDQDQDIATHCNRAGQLLIDILNFPQDQAPRESAASSEVLSSDCHASDSSGPEVPVDSPPEAVCQPACSHQQCTHPESLIAVAELFCPPRFAEKAREQGATGLQWSEPV</sequence>
<dbReference type="GO" id="GO:0003676">
    <property type="term" value="F:nucleic acid binding"/>
    <property type="evidence" value="ECO:0007669"/>
    <property type="project" value="InterPro"/>
</dbReference>
<dbReference type="AlphaFoldDB" id="A0A812VSF3"/>
<proteinExistence type="predicted"/>
<organism evidence="4 5">
    <name type="scientific">Symbiodinium pilosum</name>
    <name type="common">Dinoflagellate</name>
    <dbReference type="NCBI Taxonomy" id="2952"/>
    <lineage>
        <taxon>Eukaryota</taxon>
        <taxon>Sar</taxon>
        <taxon>Alveolata</taxon>
        <taxon>Dinophyceae</taxon>
        <taxon>Suessiales</taxon>
        <taxon>Symbiodiniaceae</taxon>
        <taxon>Symbiodinium</taxon>
    </lineage>
</organism>
<accession>A0A812VSF3</accession>
<comment type="caution">
    <text evidence="4">The sequence shown here is derived from an EMBL/GenBank/DDBJ whole genome shotgun (WGS) entry which is preliminary data.</text>
</comment>
<evidence type="ECO:0000313" key="5">
    <source>
        <dbReference type="Proteomes" id="UP000649617"/>
    </source>
</evidence>
<keyword evidence="1" id="KW-0863">Zinc-finger</keyword>
<keyword evidence="5" id="KW-1185">Reference proteome</keyword>
<dbReference type="Pfam" id="PF00098">
    <property type="entry name" value="zf-CCHC"/>
    <property type="match status" value="1"/>
</dbReference>
<keyword evidence="1" id="KW-0862">Zinc</keyword>
<evidence type="ECO:0000313" key="4">
    <source>
        <dbReference type="EMBL" id="CAE7639596.1"/>
    </source>
</evidence>
<feature type="region of interest" description="Disordered" evidence="2">
    <location>
        <begin position="1"/>
        <end position="20"/>
    </location>
</feature>